<sequence>MHYTARPIPFVLCSCVCALVFPFCETLLKPNRKQGTNPPNLIISQRPPHFSEKKRKSHPSLNADFIKYQFGNIVPALLLDRTSDVCCGMVRL</sequence>
<evidence type="ECO:0000313" key="3">
    <source>
        <dbReference type="EMBL" id="MBW47543.1"/>
    </source>
</evidence>
<dbReference type="EMBL" id="GGFK01014222">
    <property type="protein sequence ID" value="MBW47543.1"/>
    <property type="molecule type" value="Transcribed_RNA"/>
</dbReference>
<evidence type="ECO:0000256" key="1">
    <source>
        <dbReference type="SAM" id="MobiDB-lite"/>
    </source>
</evidence>
<name>A0A2M4B3D0_9DIPT</name>
<feature type="chain" id="PRO_5014785671" evidence="2">
    <location>
        <begin position="27"/>
        <end position="92"/>
    </location>
</feature>
<reference evidence="3" key="1">
    <citation type="submission" date="2018-01" db="EMBL/GenBank/DDBJ databases">
        <title>An insight into the sialome of Amazonian anophelines.</title>
        <authorList>
            <person name="Ribeiro J.M."/>
            <person name="Scarpassa V."/>
            <person name="Calvo E."/>
        </authorList>
    </citation>
    <scope>NUCLEOTIDE SEQUENCE</scope>
    <source>
        <tissue evidence="3">Salivary glands</tissue>
    </source>
</reference>
<protein>
    <submittedName>
        <fullName evidence="3">Putative secreted protein</fullName>
    </submittedName>
</protein>
<evidence type="ECO:0000256" key="2">
    <source>
        <dbReference type="SAM" id="SignalP"/>
    </source>
</evidence>
<feature type="signal peptide" evidence="2">
    <location>
        <begin position="1"/>
        <end position="26"/>
    </location>
</feature>
<feature type="compositionally biased region" description="Polar residues" evidence="1">
    <location>
        <begin position="33"/>
        <end position="43"/>
    </location>
</feature>
<feature type="region of interest" description="Disordered" evidence="1">
    <location>
        <begin position="31"/>
        <end position="56"/>
    </location>
</feature>
<accession>A0A2M4B3D0</accession>
<proteinExistence type="predicted"/>
<organism evidence="3">
    <name type="scientific">Anopheles triannulatus</name>
    <dbReference type="NCBI Taxonomy" id="58253"/>
    <lineage>
        <taxon>Eukaryota</taxon>
        <taxon>Metazoa</taxon>
        <taxon>Ecdysozoa</taxon>
        <taxon>Arthropoda</taxon>
        <taxon>Hexapoda</taxon>
        <taxon>Insecta</taxon>
        <taxon>Pterygota</taxon>
        <taxon>Neoptera</taxon>
        <taxon>Endopterygota</taxon>
        <taxon>Diptera</taxon>
        <taxon>Nematocera</taxon>
        <taxon>Culicoidea</taxon>
        <taxon>Culicidae</taxon>
        <taxon>Anophelinae</taxon>
        <taxon>Anopheles</taxon>
    </lineage>
</organism>
<dbReference type="AlphaFoldDB" id="A0A2M4B3D0"/>
<keyword evidence="2" id="KW-0732">Signal</keyword>